<dbReference type="VEuPathDB" id="FungiDB:M_BR32_EuGene_00102101"/>
<name>A0A4P7NB44_PYROR</name>
<evidence type="ECO:0000313" key="1">
    <source>
        <dbReference type="EMBL" id="QBZ60047.1"/>
    </source>
</evidence>
<proteinExistence type="predicted"/>
<protein>
    <submittedName>
        <fullName evidence="1">Uncharacterized protein</fullName>
    </submittedName>
</protein>
<sequence length="187" mass="21144">MASTVTSGYTIARREPIHRYHWPAVQLNIWLLVMLLSASTIVGVFANFINVQYQLLLGVPWYFPYFIVVGSLVIVFIFLMLWLIFNSRLLPSVVMIGGFILWVMWLVGLIMVSIELWGSSSGSVQGSCNLLVFNQNPTGQTLNTLAWLQQKSICQSWQAVFAFALVGQLFLLWIMIMAYQVFAGQAL</sequence>
<gene>
    <name evidence="1" type="ORF">PoMZ_05017</name>
</gene>
<accession>A0A4P7NB44</accession>
<organism evidence="1 2">
    <name type="scientific">Pyricularia oryzae</name>
    <name type="common">Rice blast fungus</name>
    <name type="synonym">Magnaporthe oryzae</name>
    <dbReference type="NCBI Taxonomy" id="318829"/>
    <lineage>
        <taxon>Eukaryota</taxon>
        <taxon>Fungi</taxon>
        <taxon>Dikarya</taxon>
        <taxon>Ascomycota</taxon>
        <taxon>Pezizomycotina</taxon>
        <taxon>Sordariomycetes</taxon>
        <taxon>Sordariomycetidae</taxon>
        <taxon>Magnaporthales</taxon>
        <taxon>Pyriculariaceae</taxon>
        <taxon>Pyricularia</taxon>
    </lineage>
</organism>
<dbReference type="OMA" id="WMMVMAS"/>
<dbReference type="Proteomes" id="UP000294847">
    <property type="component" value="Chromosome 3"/>
</dbReference>
<dbReference type="AlphaFoldDB" id="A0A4P7NB44"/>
<evidence type="ECO:0000313" key="2">
    <source>
        <dbReference type="Proteomes" id="UP000294847"/>
    </source>
</evidence>
<dbReference type="EMBL" id="CP034206">
    <property type="protein sequence ID" value="QBZ60047.1"/>
    <property type="molecule type" value="Genomic_DNA"/>
</dbReference>
<reference evidence="1 2" key="1">
    <citation type="journal article" date="2019" name="Mol. Biol. Evol.">
        <title>Blast fungal genomes show frequent chromosomal changes, gene gains and losses, and effector gene turnover.</title>
        <authorList>
            <person name="Gomez Luciano L.B."/>
            <person name="Jason Tsai I."/>
            <person name="Chuma I."/>
            <person name="Tosa Y."/>
            <person name="Chen Y.H."/>
            <person name="Li J.Y."/>
            <person name="Li M.Y."/>
            <person name="Jade Lu M.Y."/>
            <person name="Nakayashiki H."/>
            <person name="Li W.H."/>
        </authorList>
    </citation>
    <scope>NUCLEOTIDE SEQUENCE [LARGE SCALE GENOMIC DNA]</scope>
    <source>
        <strain evidence="1">MZ5-1-6</strain>
    </source>
</reference>